<dbReference type="InterPro" id="IPR007110">
    <property type="entry name" value="Ig-like_dom"/>
</dbReference>
<dbReference type="Pfam" id="PF07686">
    <property type="entry name" value="V-set"/>
    <property type="match status" value="1"/>
</dbReference>
<gene>
    <name evidence="3" type="ORF">AAFF_G00233050</name>
</gene>
<evidence type="ECO:0000313" key="3">
    <source>
        <dbReference type="EMBL" id="KAJ8378940.1"/>
    </source>
</evidence>
<dbReference type="SMART" id="SM00409">
    <property type="entry name" value="IG"/>
    <property type="match status" value="1"/>
</dbReference>
<dbReference type="EMBL" id="JAINUG010000306">
    <property type="protein sequence ID" value="KAJ8378940.1"/>
    <property type="molecule type" value="Genomic_DNA"/>
</dbReference>
<feature type="transmembrane region" description="Helical" evidence="1">
    <location>
        <begin position="176"/>
        <end position="201"/>
    </location>
</feature>
<keyword evidence="1" id="KW-0472">Membrane</keyword>
<keyword evidence="1" id="KW-0812">Transmembrane</keyword>
<dbReference type="InterPro" id="IPR003599">
    <property type="entry name" value="Ig_sub"/>
</dbReference>
<comment type="caution">
    <text evidence="3">The sequence shown here is derived from an EMBL/GenBank/DDBJ whole genome shotgun (WGS) entry which is preliminary data.</text>
</comment>
<reference evidence="3" key="1">
    <citation type="journal article" date="2023" name="Science">
        <title>Genome structures resolve the early diversification of teleost fishes.</title>
        <authorList>
            <person name="Parey E."/>
            <person name="Louis A."/>
            <person name="Montfort J."/>
            <person name="Bouchez O."/>
            <person name="Roques C."/>
            <person name="Iampietro C."/>
            <person name="Lluch J."/>
            <person name="Castinel A."/>
            <person name="Donnadieu C."/>
            <person name="Desvignes T."/>
            <person name="Floi Bucao C."/>
            <person name="Jouanno E."/>
            <person name="Wen M."/>
            <person name="Mejri S."/>
            <person name="Dirks R."/>
            <person name="Jansen H."/>
            <person name="Henkel C."/>
            <person name="Chen W.J."/>
            <person name="Zahm M."/>
            <person name="Cabau C."/>
            <person name="Klopp C."/>
            <person name="Thompson A.W."/>
            <person name="Robinson-Rechavi M."/>
            <person name="Braasch I."/>
            <person name="Lecointre G."/>
            <person name="Bobe J."/>
            <person name="Postlethwait J.H."/>
            <person name="Berthelot C."/>
            <person name="Roest Crollius H."/>
            <person name="Guiguen Y."/>
        </authorList>
    </citation>
    <scope>NUCLEOTIDE SEQUENCE</scope>
    <source>
        <strain evidence="3">NC1722</strain>
    </source>
</reference>
<sequence>MNFEFKAISKSNREMAHILFLIVLHQLLGRVCCRIWVTQPENGVNAVVGRNITLSCQIHSDTRDEILQCRALWYVKELTKWREVGDLLLLRARFLKAYNGTTTNTTLTITELTLNDTNTYYCTLMCQINRSRKQYHGNGTKVNVQDHQFLGSSIPSTSLSALPDAESDNATEDGLLLVPFFFLLSLKLVIAIAIGTFSFMCRHSQRINYKKK</sequence>
<dbReference type="Proteomes" id="UP001221898">
    <property type="component" value="Unassembled WGS sequence"/>
</dbReference>
<evidence type="ECO:0000259" key="2">
    <source>
        <dbReference type="PROSITE" id="PS50835"/>
    </source>
</evidence>
<keyword evidence="4" id="KW-1185">Reference proteome</keyword>
<feature type="domain" description="Ig-like" evidence="2">
    <location>
        <begin position="49"/>
        <end position="124"/>
    </location>
</feature>
<evidence type="ECO:0000256" key="1">
    <source>
        <dbReference type="SAM" id="Phobius"/>
    </source>
</evidence>
<dbReference type="PROSITE" id="PS50835">
    <property type="entry name" value="IG_LIKE"/>
    <property type="match status" value="1"/>
</dbReference>
<protein>
    <recommendedName>
        <fullName evidence="2">Ig-like domain-containing protein</fullName>
    </recommendedName>
</protein>
<dbReference type="SUPFAM" id="SSF48726">
    <property type="entry name" value="Immunoglobulin"/>
    <property type="match status" value="1"/>
</dbReference>
<dbReference type="InterPro" id="IPR036179">
    <property type="entry name" value="Ig-like_dom_sf"/>
</dbReference>
<keyword evidence="1" id="KW-1133">Transmembrane helix</keyword>
<dbReference type="InterPro" id="IPR013783">
    <property type="entry name" value="Ig-like_fold"/>
</dbReference>
<dbReference type="AlphaFoldDB" id="A0AAD7RF53"/>
<accession>A0AAD7RF53</accession>
<proteinExistence type="predicted"/>
<dbReference type="InterPro" id="IPR013106">
    <property type="entry name" value="Ig_V-set"/>
</dbReference>
<organism evidence="3 4">
    <name type="scientific">Aldrovandia affinis</name>
    <dbReference type="NCBI Taxonomy" id="143900"/>
    <lineage>
        <taxon>Eukaryota</taxon>
        <taxon>Metazoa</taxon>
        <taxon>Chordata</taxon>
        <taxon>Craniata</taxon>
        <taxon>Vertebrata</taxon>
        <taxon>Euteleostomi</taxon>
        <taxon>Actinopterygii</taxon>
        <taxon>Neopterygii</taxon>
        <taxon>Teleostei</taxon>
        <taxon>Notacanthiformes</taxon>
        <taxon>Halosauridae</taxon>
        <taxon>Aldrovandia</taxon>
    </lineage>
</organism>
<evidence type="ECO:0000313" key="4">
    <source>
        <dbReference type="Proteomes" id="UP001221898"/>
    </source>
</evidence>
<name>A0AAD7RF53_9TELE</name>
<dbReference type="Gene3D" id="2.60.40.10">
    <property type="entry name" value="Immunoglobulins"/>
    <property type="match status" value="1"/>
</dbReference>